<dbReference type="Proteomes" id="UP001298424">
    <property type="component" value="Unassembled WGS sequence"/>
</dbReference>
<sequence>MGSPKALLPVAGGTLLDYLAAHTAPKRPLWLADDGSGLPAPARAVRLPDALPDKQGPLSAVLSALQQAQRQGLAGIFVMTCDTLIKPEAMIGRLNAAGAPDCDTVLMLRSPETAYPLLAYWPSCLSDGLAAYLDSGSRRVMRWVAQIQARDTAMPEAWQPYANFNTPAEFAAALAAWQAQQAA</sequence>
<keyword evidence="4" id="KW-1185">Reference proteome</keyword>
<keyword evidence="1" id="KW-0460">Magnesium</keyword>
<gene>
    <name evidence="3" type="ORF">MB824_07550</name>
</gene>
<comment type="caution">
    <text evidence="3">The sequence shown here is derived from an EMBL/GenBank/DDBJ whole genome shotgun (WGS) entry which is preliminary data.</text>
</comment>
<protein>
    <submittedName>
        <fullName evidence="3">NTP transferase domain-containing protein</fullName>
    </submittedName>
</protein>
<keyword evidence="3" id="KW-0808">Transferase</keyword>
<proteinExistence type="predicted"/>
<dbReference type="SUPFAM" id="SSF53448">
    <property type="entry name" value="Nucleotide-diphospho-sugar transferases"/>
    <property type="match status" value="1"/>
</dbReference>
<dbReference type="InterPro" id="IPR025877">
    <property type="entry name" value="MobA-like_NTP_Trfase"/>
</dbReference>
<name>A0ABS9NPV5_9NEIS</name>
<reference evidence="3 4" key="1">
    <citation type="submission" date="2022-02" db="EMBL/GenBank/DDBJ databases">
        <title>Genome sequence data of Kingella unionensis sp. nov. strain CICC 24913 (CCUG 75125).</title>
        <authorList>
            <person name="Xiao M."/>
        </authorList>
    </citation>
    <scope>NUCLEOTIDE SEQUENCE [LARGE SCALE GENOMIC DNA]</scope>
    <source>
        <strain evidence="3 4">CICC 24913</strain>
    </source>
</reference>
<evidence type="ECO:0000313" key="3">
    <source>
        <dbReference type="EMBL" id="MCG6504348.1"/>
    </source>
</evidence>
<accession>A0ABS9NPV5</accession>
<evidence type="ECO:0000256" key="1">
    <source>
        <dbReference type="ARBA" id="ARBA00022842"/>
    </source>
</evidence>
<organism evidence="3 4">
    <name type="scientific">Kingella pumchi</name>
    <dbReference type="NCBI Taxonomy" id="2779506"/>
    <lineage>
        <taxon>Bacteria</taxon>
        <taxon>Pseudomonadati</taxon>
        <taxon>Pseudomonadota</taxon>
        <taxon>Betaproteobacteria</taxon>
        <taxon>Neisseriales</taxon>
        <taxon>Neisseriaceae</taxon>
        <taxon>Kingella</taxon>
    </lineage>
</organism>
<evidence type="ECO:0000259" key="2">
    <source>
        <dbReference type="Pfam" id="PF12804"/>
    </source>
</evidence>
<evidence type="ECO:0000313" key="4">
    <source>
        <dbReference type="Proteomes" id="UP001298424"/>
    </source>
</evidence>
<dbReference type="Gene3D" id="3.90.550.10">
    <property type="entry name" value="Spore Coat Polysaccharide Biosynthesis Protein SpsA, Chain A"/>
    <property type="match status" value="1"/>
</dbReference>
<dbReference type="InterPro" id="IPR029044">
    <property type="entry name" value="Nucleotide-diphossugar_trans"/>
</dbReference>
<dbReference type="GO" id="GO:0016740">
    <property type="term" value="F:transferase activity"/>
    <property type="evidence" value="ECO:0007669"/>
    <property type="project" value="UniProtKB-KW"/>
</dbReference>
<feature type="domain" description="MobA-like NTP transferase" evidence="2">
    <location>
        <begin position="1"/>
        <end position="143"/>
    </location>
</feature>
<dbReference type="Pfam" id="PF12804">
    <property type="entry name" value="NTP_transf_3"/>
    <property type="match status" value="1"/>
</dbReference>
<dbReference type="EMBL" id="JAKOOW010000026">
    <property type="protein sequence ID" value="MCG6504348.1"/>
    <property type="molecule type" value="Genomic_DNA"/>
</dbReference>